<keyword evidence="2" id="KW-1185">Reference proteome</keyword>
<evidence type="ECO:0000313" key="1">
    <source>
        <dbReference type="EMBL" id="KNZ47049.1"/>
    </source>
</evidence>
<protein>
    <submittedName>
        <fullName evidence="1">Uncharacterized protein</fullName>
    </submittedName>
</protein>
<dbReference type="VEuPathDB" id="FungiDB:VP01_671g4"/>
<dbReference type="Proteomes" id="UP000037035">
    <property type="component" value="Unassembled WGS sequence"/>
</dbReference>
<gene>
    <name evidence="1" type="ORF">VP01_671g4</name>
</gene>
<accession>A0A0L6UES4</accession>
<comment type="caution">
    <text evidence="1">The sequence shown here is derived from an EMBL/GenBank/DDBJ whole genome shotgun (WGS) entry which is preliminary data.</text>
</comment>
<sequence length="299" mass="32480">MKQLNTESYQPIATTIDLRVRACKWAFSYDIYSFTNAPLPSSIGGSPRIERAALSLYSGNSAGGMGASGVKGGLGHISAMHKRCDSQAGKPNIRWNHDGRLCCELNVRTITSGTPHYIRMKAPIFFIMLLAGVYAVTAAAEAPQASEVADGLYQVTLDEAGNTKTKFTPWSEVGKSSSPQRRSILEKRREHCGPGSGNVNEADEANKCLIDGFPAGPNVHLYKNHWTYCVRGTVVSYICPYSEGLKSRDAIKSTWAYVKKTCGPSIFGYAQVSSGFGDWTAGYALKTDNFCTKEFKVGS</sequence>
<evidence type="ECO:0000313" key="2">
    <source>
        <dbReference type="Proteomes" id="UP000037035"/>
    </source>
</evidence>
<proteinExistence type="predicted"/>
<reference evidence="1 2" key="1">
    <citation type="submission" date="2015-08" db="EMBL/GenBank/DDBJ databases">
        <title>Next Generation Sequencing and Analysis of the Genome of Puccinia sorghi L Schw, the Causal Agent of Maize Common Rust.</title>
        <authorList>
            <person name="Rochi L."/>
            <person name="Burguener G."/>
            <person name="Darino M."/>
            <person name="Turjanski A."/>
            <person name="Kreff E."/>
            <person name="Dieguez M.J."/>
            <person name="Sacco F."/>
        </authorList>
    </citation>
    <scope>NUCLEOTIDE SEQUENCE [LARGE SCALE GENOMIC DNA]</scope>
    <source>
        <strain evidence="1 2">RO10H11247</strain>
    </source>
</reference>
<organism evidence="1 2">
    <name type="scientific">Puccinia sorghi</name>
    <dbReference type="NCBI Taxonomy" id="27349"/>
    <lineage>
        <taxon>Eukaryota</taxon>
        <taxon>Fungi</taxon>
        <taxon>Dikarya</taxon>
        <taxon>Basidiomycota</taxon>
        <taxon>Pucciniomycotina</taxon>
        <taxon>Pucciniomycetes</taxon>
        <taxon>Pucciniales</taxon>
        <taxon>Pucciniaceae</taxon>
        <taxon>Puccinia</taxon>
    </lineage>
</organism>
<dbReference type="AlphaFoldDB" id="A0A0L6UES4"/>
<dbReference type="OrthoDB" id="2505221at2759"/>
<dbReference type="EMBL" id="LAVV01012073">
    <property type="protein sequence ID" value="KNZ47049.1"/>
    <property type="molecule type" value="Genomic_DNA"/>
</dbReference>
<name>A0A0L6UES4_9BASI</name>